<feature type="compositionally biased region" description="Polar residues" evidence="1">
    <location>
        <begin position="37"/>
        <end position="48"/>
    </location>
</feature>
<evidence type="ECO:0000313" key="2">
    <source>
        <dbReference type="EMBL" id="CCD53883.1"/>
    </source>
</evidence>
<reference evidence="3" key="1">
    <citation type="journal article" date="2011" name="PLoS Genet.">
        <title>Genomic analysis of the necrotrophic fungal pathogens Sclerotinia sclerotiorum and Botrytis cinerea.</title>
        <authorList>
            <person name="Amselem J."/>
            <person name="Cuomo C.A."/>
            <person name="van Kan J.A."/>
            <person name="Viaud M."/>
            <person name="Benito E.P."/>
            <person name="Couloux A."/>
            <person name="Coutinho P.M."/>
            <person name="de Vries R.P."/>
            <person name="Dyer P.S."/>
            <person name="Fillinger S."/>
            <person name="Fournier E."/>
            <person name="Gout L."/>
            <person name="Hahn M."/>
            <person name="Kohn L."/>
            <person name="Lapalu N."/>
            <person name="Plummer K.M."/>
            <person name="Pradier J.M."/>
            <person name="Quevillon E."/>
            <person name="Sharon A."/>
            <person name="Simon A."/>
            <person name="ten Have A."/>
            <person name="Tudzynski B."/>
            <person name="Tudzynski P."/>
            <person name="Wincker P."/>
            <person name="Andrew M."/>
            <person name="Anthouard V."/>
            <person name="Beever R.E."/>
            <person name="Beffa R."/>
            <person name="Benoit I."/>
            <person name="Bouzid O."/>
            <person name="Brault B."/>
            <person name="Chen Z."/>
            <person name="Choquer M."/>
            <person name="Collemare J."/>
            <person name="Cotton P."/>
            <person name="Danchin E.G."/>
            <person name="Da Silva C."/>
            <person name="Gautier A."/>
            <person name="Giraud C."/>
            <person name="Giraud T."/>
            <person name="Gonzalez C."/>
            <person name="Grossetete S."/>
            <person name="Guldener U."/>
            <person name="Henrissat B."/>
            <person name="Howlett B.J."/>
            <person name="Kodira C."/>
            <person name="Kretschmer M."/>
            <person name="Lappartient A."/>
            <person name="Leroch M."/>
            <person name="Levis C."/>
            <person name="Mauceli E."/>
            <person name="Neuveglise C."/>
            <person name="Oeser B."/>
            <person name="Pearson M."/>
            <person name="Poulain J."/>
            <person name="Poussereau N."/>
            <person name="Quesneville H."/>
            <person name="Rascle C."/>
            <person name="Schumacher J."/>
            <person name="Segurens B."/>
            <person name="Sexton A."/>
            <person name="Silva E."/>
            <person name="Sirven C."/>
            <person name="Soanes D.M."/>
            <person name="Talbot N.J."/>
            <person name="Templeton M."/>
            <person name="Yandava C."/>
            <person name="Yarden O."/>
            <person name="Zeng Q."/>
            <person name="Rollins J.A."/>
            <person name="Lebrun M.H."/>
            <person name="Dickman M."/>
        </authorList>
    </citation>
    <scope>NUCLEOTIDE SEQUENCE [LARGE SCALE GENOMIC DNA]</scope>
    <source>
        <strain evidence="3">T4</strain>
    </source>
</reference>
<organism evidence="2 3">
    <name type="scientific">Botryotinia fuckeliana (strain T4)</name>
    <name type="common">Noble rot fungus</name>
    <name type="synonym">Botrytis cinerea</name>
    <dbReference type="NCBI Taxonomy" id="999810"/>
    <lineage>
        <taxon>Eukaryota</taxon>
        <taxon>Fungi</taxon>
        <taxon>Dikarya</taxon>
        <taxon>Ascomycota</taxon>
        <taxon>Pezizomycotina</taxon>
        <taxon>Leotiomycetes</taxon>
        <taxon>Helotiales</taxon>
        <taxon>Sclerotiniaceae</taxon>
        <taxon>Botrytis</taxon>
    </lineage>
</organism>
<dbReference type="InParanoid" id="G2YQI5"/>
<name>G2YQI5_BOTF4</name>
<dbReference type="EMBL" id="FQ790349">
    <property type="protein sequence ID" value="CCD53883.1"/>
    <property type="molecule type" value="Genomic_DNA"/>
</dbReference>
<gene>
    <name evidence="2" type="ORF">BofuT4_uP130630.1</name>
</gene>
<protein>
    <submittedName>
        <fullName evidence="2">Uncharacterized protein</fullName>
    </submittedName>
</protein>
<feature type="region of interest" description="Disordered" evidence="1">
    <location>
        <begin position="29"/>
        <end position="48"/>
    </location>
</feature>
<dbReference type="Proteomes" id="UP000008177">
    <property type="component" value="Unplaced contigs"/>
</dbReference>
<accession>G2YQI5</accession>
<proteinExistence type="predicted"/>
<dbReference type="AlphaFoldDB" id="G2YQI5"/>
<evidence type="ECO:0000313" key="3">
    <source>
        <dbReference type="Proteomes" id="UP000008177"/>
    </source>
</evidence>
<evidence type="ECO:0000256" key="1">
    <source>
        <dbReference type="SAM" id="MobiDB-lite"/>
    </source>
</evidence>
<sequence>MCGLSRRRKSSEYSCSSWEQSSTHMVRNQFGVHQMNDPWSDTTAKPPL</sequence>
<dbReference type="HOGENOM" id="CLU_3159894_0_0_1"/>